<sequence length="87" mass="9526">MQSLFPYQSYQPYQRAPQPTGTWDRYYPADTSAIVGQNEGASSVSSGLAAGITIAIFFLVFIFTFGCRIYSEYVDRSSNSGASSRSS</sequence>
<accession>A0AAV5S760</accession>
<name>A0AAV5S760_9BILA</name>
<reference evidence="2" key="1">
    <citation type="submission" date="2023-10" db="EMBL/GenBank/DDBJ databases">
        <title>Genome assembly of Pristionchus species.</title>
        <authorList>
            <person name="Yoshida K."/>
            <person name="Sommer R.J."/>
        </authorList>
    </citation>
    <scope>NUCLEOTIDE SEQUENCE</scope>
    <source>
        <strain evidence="2">RS0144</strain>
    </source>
</reference>
<feature type="transmembrane region" description="Helical" evidence="1">
    <location>
        <begin position="48"/>
        <end position="70"/>
    </location>
</feature>
<dbReference type="EMBL" id="BTSX01000001">
    <property type="protein sequence ID" value="GMS78067.1"/>
    <property type="molecule type" value="Genomic_DNA"/>
</dbReference>
<keyword evidence="1" id="KW-0812">Transmembrane</keyword>
<keyword evidence="1" id="KW-1133">Transmembrane helix</keyword>
<comment type="caution">
    <text evidence="2">The sequence shown here is derived from an EMBL/GenBank/DDBJ whole genome shotgun (WGS) entry which is preliminary data.</text>
</comment>
<feature type="non-terminal residue" evidence="2">
    <location>
        <position position="87"/>
    </location>
</feature>
<proteinExistence type="predicted"/>
<evidence type="ECO:0000256" key="1">
    <source>
        <dbReference type="SAM" id="Phobius"/>
    </source>
</evidence>
<dbReference type="Proteomes" id="UP001432027">
    <property type="component" value="Unassembled WGS sequence"/>
</dbReference>
<protein>
    <submittedName>
        <fullName evidence="2">Uncharacterized protein</fullName>
    </submittedName>
</protein>
<organism evidence="2 3">
    <name type="scientific">Pristionchus entomophagus</name>
    <dbReference type="NCBI Taxonomy" id="358040"/>
    <lineage>
        <taxon>Eukaryota</taxon>
        <taxon>Metazoa</taxon>
        <taxon>Ecdysozoa</taxon>
        <taxon>Nematoda</taxon>
        <taxon>Chromadorea</taxon>
        <taxon>Rhabditida</taxon>
        <taxon>Rhabditina</taxon>
        <taxon>Diplogasteromorpha</taxon>
        <taxon>Diplogasteroidea</taxon>
        <taxon>Neodiplogasteridae</taxon>
        <taxon>Pristionchus</taxon>
    </lineage>
</organism>
<evidence type="ECO:0000313" key="3">
    <source>
        <dbReference type="Proteomes" id="UP001432027"/>
    </source>
</evidence>
<keyword evidence="1" id="KW-0472">Membrane</keyword>
<evidence type="ECO:0000313" key="2">
    <source>
        <dbReference type="EMBL" id="GMS78067.1"/>
    </source>
</evidence>
<gene>
    <name evidence="2" type="ORF">PENTCL1PPCAC_242</name>
</gene>
<keyword evidence="3" id="KW-1185">Reference proteome</keyword>
<dbReference type="AlphaFoldDB" id="A0AAV5S760"/>